<evidence type="ECO:0000313" key="6">
    <source>
        <dbReference type="Proteomes" id="UP000250079"/>
    </source>
</evidence>
<dbReference type="SMART" id="SM00342">
    <property type="entry name" value="HTH_ARAC"/>
    <property type="match status" value="1"/>
</dbReference>
<dbReference type="SUPFAM" id="SSF52317">
    <property type="entry name" value="Class I glutamine amidotransferase-like"/>
    <property type="match status" value="1"/>
</dbReference>
<dbReference type="Pfam" id="PF12833">
    <property type="entry name" value="HTH_18"/>
    <property type="match status" value="1"/>
</dbReference>
<dbReference type="InterPro" id="IPR009057">
    <property type="entry name" value="Homeodomain-like_sf"/>
</dbReference>
<dbReference type="PANTHER" id="PTHR46796">
    <property type="entry name" value="HTH-TYPE TRANSCRIPTIONAL ACTIVATOR RHAS-RELATED"/>
    <property type="match status" value="1"/>
</dbReference>
<dbReference type="Gene3D" id="3.40.50.880">
    <property type="match status" value="1"/>
</dbReference>
<evidence type="ECO:0000256" key="2">
    <source>
        <dbReference type="ARBA" id="ARBA00023125"/>
    </source>
</evidence>
<dbReference type="GO" id="GO:0003700">
    <property type="term" value="F:DNA-binding transcription factor activity"/>
    <property type="evidence" value="ECO:0007669"/>
    <property type="project" value="InterPro"/>
</dbReference>
<evidence type="ECO:0000259" key="4">
    <source>
        <dbReference type="PROSITE" id="PS01124"/>
    </source>
</evidence>
<dbReference type="KEGG" id="gai:IMCC3135_14535"/>
<dbReference type="Proteomes" id="UP000250079">
    <property type="component" value="Chromosome"/>
</dbReference>
<organism evidence="5 6">
    <name type="scientific">Granulosicoccus antarcticus IMCC3135</name>
    <dbReference type="NCBI Taxonomy" id="1192854"/>
    <lineage>
        <taxon>Bacteria</taxon>
        <taxon>Pseudomonadati</taxon>
        <taxon>Pseudomonadota</taxon>
        <taxon>Gammaproteobacteria</taxon>
        <taxon>Chromatiales</taxon>
        <taxon>Granulosicoccaceae</taxon>
        <taxon>Granulosicoccus</taxon>
    </lineage>
</organism>
<dbReference type="GO" id="GO:0043565">
    <property type="term" value="F:sequence-specific DNA binding"/>
    <property type="evidence" value="ECO:0007669"/>
    <property type="project" value="InterPro"/>
</dbReference>
<keyword evidence="1" id="KW-0805">Transcription regulation</keyword>
<keyword evidence="3" id="KW-0804">Transcription</keyword>
<dbReference type="OrthoDB" id="6057514at2"/>
<evidence type="ECO:0000256" key="1">
    <source>
        <dbReference type="ARBA" id="ARBA00023015"/>
    </source>
</evidence>
<keyword evidence="2" id="KW-0238">DNA-binding</keyword>
<reference evidence="5 6" key="1">
    <citation type="submission" date="2016-12" db="EMBL/GenBank/DDBJ databases">
        <authorList>
            <person name="Song W.-J."/>
            <person name="Kurnit D.M."/>
        </authorList>
    </citation>
    <scope>NUCLEOTIDE SEQUENCE [LARGE SCALE GENOMIC DNA]</scope>
    <source>
        <strain evidence="5 6">IMCC3135</strain>
    </source>
</reference>
<dbReference type="EMBL" id="CP018632">
    <property type="protein sequence ID" value="ASJ72992.1"/>
    <property type="molecule type" value="Genomic_DNA"/>
</dbReference>
<evidence type="ECO:0000256" key="3">
    <source>
        <dbReference type="ARBA" id="ARBA00023163"/>
    </source>
</evidence>
<sequence>MQLKPDRSVRDGRIWTAGGASTVLDLMTLMIEERFGAAIAFDVSTLFVQDGARQISNGRGPAHLNSPETPELHKIINRMVETIEKPETLESIAKIAGLSLRSMHRQFMTRLGMPPGRYYQSLRLARAKDLAETTDLSVHQLAIQTGFSMPATLSRAYKAHFGTSIRRMRSARRV</sequence>
<gene>
    <name evidence="5" type="primary">cdhR_3</name>
    <name evidence="5" type="ORF">IMCC3135_14535</name>
</gene>
<evidence type="ECO:0000313" key="5">
    <source>
        <dbReference type="EMBL" id="ASJ72992.1"/>
    </source>
</evidence>
<feature type="domain" description="HTH araC/xylS-type" evidence="4">
    <location>
        <begin position="73"/>
        <end position="171"/>
    </location>
</feature>
<name>A0A2Z2NNE4_9GAMM</name>
<dbReference type="InterPro" id="IPR018060">
    <property type="entry name" value="HTH_AraC"/>
</dbReference>
<dbReference type="SUPFAM" id="SSF46689">
    <property type="entry name" value="Homeodomain-like"/>
    <property type="match status" value="2"/>
</dbReference>
<dbReference type="InterPro" id="IPR029062">
    <property type="entry name" value="Class_I_gatase-like"/>
</dbReference>
<dbReference type="PROSITE" id="PS01124">
    <property type="entry name" value="HTH_ARAC_FAMILY_2"/>
    <property type="match status" value="1"/>
</dbReference>
<protein>
    <submittedName>
        <fullName evidence="5">HTH-type transcriptional regulator CdhR</fullName>
    </submittedName>
</protein>
<proteinExistence type="predicted"/>
<keyword evidence="6" id="KW-1185">Reference proteome</keyword>
<accession>A0A2Z2NNE4</accession>
<dbReference type="InterPro" id="IPR050204">
    <property type="entry name" value="AraC_XylS_family_regulators"/>
</dbReference>
<dbReference type="AlphaFoldDB" id="A0A2Z2NNE4"/>
<dbReference type="Gene3D" id="1.10.10.60">
    <property type="entry name" value="Homeodomain-like"/>
    <property type="match status" value="1"/>
</dbReference>